<evidence type="ECO:0000256" key="1">
    <source>
        <dbReference type="ARBA" id="ARBA00023186"/>
    </source>
</evidence>
<dbReference type="AlphaFoldDB" id="C7DIM6"/>
<evidence type="ECO:0000313" key="3">
    <source>
        <dbReference type="EMBL" id="EET89800.1"/>
    </source>
</evidence>
<dbReference type="Pfam" id="PF02996">
    <property type="entry name" value="Prefoldin"/>
    <property type="match status" value="1"/>
</dbReference>
<dbReference type="Gene3D" id="1.10.287.370">
    <property type="match status" value="1"/>
</dbReference>
<keyword evidence="1" id="KW-0143">Chaperone</keyword>
<keyword evidence="4" id="KW-1185">Reference proteome</keyword>
<dbReference type="NCBIfam" id="TIGR00293">
    <property type="entry name" value="prefoldin subunit alpha"/>
    <property type="match status" value="1"/>
</dbReference>
<dbReference type="InterPro" id="IPR004127">
    <property type="entry name" value="Prefoldin_subunit_alpha"/>
</dbReference>
<organism evidence="3 4">
    <name type="scientific">Candidatus Micrarchaeum acidiphilum ARMAN-2</name>
    <dbReference type="NCBI Taxonomy" id="425595"/>
    <lineage>
        <taxon>Archaea</taxon>
        <taxon>Candidatus Micrarchaeota</taxon>
        <taxon>Candidatus Micrarchaeia</taxon>
        <taxon>Candidatus Micrarchaeales</taxon>
        <taxon>Candidatus Micrarchaeaceae</taxon>
        <taxon>Candidatus Micrarchaeum</taxon>
    </lineage>
</organism>
<dbReference type="GO" id="GO:0006457">
    <property type="term" value="P:protein folding"/>
    <property type="evidence" value="ECO:0007669"/>
    <property type="project" value="UniProtKB-UniRule"/>
</dbReference>
<protein>
    <recommendedName>
        <fullName evidence="2">Prefoldin subunit alpha</fullName>
    </recommendedName>
</protein>
<dbReference type="EMBL" id="GG697241">
    <property type="protein sequence ID" value="EET89800.1"/>
    <property type="molecule type" value="Genomic_DNA"/>
</dbReference>
<dbReference type="InterPro" id="IPR009053">
    <property type="entry name" value="Prefoldin"/>
</dbReference>
<reference evidence="3 4" key="1">
    <citation type="journal article" date="2009" name="Genome Biol.">
        <title>Community-wide analysis of microbial genome sequence signatures.</title>
        <authorList>
            <person name="Dick G.J."/>
            <person name="Andersson A.F."/>
            <person name="Baker B.J."/>
            <person name="Simmons S.L."/>
            <person name="Thomas B.C."/>
            <person name="Yelton A.P."/>
            <person name="Banfield J.F."/>
        </authorList>
    </citation>
    <scope>NUCLEOTIDE SEQUENCE [LARGE SCALE GENOMIC DNA]</scope>
    <source>
        <strain evidence="3">ARMAN-2</strain>
    </source>
</reference>
<accession>C7DIM6</accession>
<gene>
    <name evidence="3" type="ORF">UNLARM2_0914</name>
</gene>
<dbReference type="SUPFAM" id="SSF46579">
    <property type="entry name" value="Prefoldin"/>
    <property type="match status" value="1"/>
</dbReference>
<proteinExistence type="predicted"/>
<dbReference type="Proteomes" id="UP000332487">
    <property type="component" value="Unassembled WGS sequence"/>
</dbReference>
<reference evidence="3 4" key="2">
    <citation type="journal article" date="2010" name="Proc. Natl. Acad. Sci. U.S.A.">
        <title>Enigmatic, ultrasmall, uncultivated Archaea.</title>
        <authorList>
            <person name="Baker B.J."/>
            <person name="Comolli L.R."/>
            <person name="Dick G.J."/>
            <person name="Hauser L.J."/>
            <person name="Hyatt D."/>
            <person name="Dill B.D."/>
            <person name="Land M.L."/>
            <person name="Verberkmoes N.C."/>
            <person name="Hettich R.L."/>
            <person name="Banfield J.F."/>
        </authorList>
    </citation>
    <scope>NUCLEOTIDE SEQUENCE [LARGE SCALE GENOMIC DNA]</scope>
    <source>
        <strain evidence="3">ARMAN-2</strain>
    </source>
</reference>
<name>C7DIM6_MICA2</name>
<evidence type="ECO:0000313" key="4">
    <source>
        <dbReference type="Proteomes" id="UP000332487"/>
    </source>
</evidence>
<sequence>MAENVPDKEKSESIFTLNYIRQVYQNQYLLTTKAIEASMDLLNDLNTTKVTLENMDSIKGHNILAPISNSSYLYGKVEAGDKIIINIGAGYMIEETVEEAKSFVSRMIEKESKYITELSKNKGELESAILDLNYRLEQLSNQ</sequence>
<evidence type="ECO:0000256" key="2">
    <source>
        <dbReference type="NCBIfam" id="TIGR00293"/>
    </source>
</evidence>